<keyword evidence="4" id="KW-0238">DNA-binding</keyword>
<dbReference type="Pfam" id="PF17854">
    <property type="entry name" value="FtsK_alpha"/>
    <property type="match status" value="1"/>
</dbReference>
<organism evidence="8 9">
    <name type="scientific">Pontiella desulfatans</name>
    <dbReference type="NCBI Taxonomy" id="2750659"/>
    <lineage>
        <taxon>Bacteria</taxon>
        <taxon>Pseudomonadati</taxon>
        <taxon>Kiritimatiellota</taxon>
        <taxon>Kiritimatiellia</taxon>
        <taxon>Kiritimatiellales</taxon>
        <taxon>Pontiellaceae</taxon>
        <taxon>Pontiella</taxon>
    </lineage>
</organism>
<dbReference type="Gene3D" id="1.10.10.10">
    <property type="entry name" value="Winged helix-like DNA-binding domain superfamily/Winged helix DNA-binding domain"/>
    <property type="match status" value="1"/>
</dbReference>
<dbReference type="CDD" id="cd01127">
    <property type="entry name" value="TrwB_TraG_TraD_VirD4"/>
    <property type="match status" value="1"/>
</dbReference>
<dbReference type="SMART" id="SM00382">
    <property type="entry name" value="AAA"/>
    <property type="match status" value="1"/>
</dbReference>
<gene>
    <name evidence="8" type="primary">sftA</name>
    <name evidence="8" type="ORF">PDESU_03258</name>
</gene>
<dbReference type="AlphaFoldDB" id="A0A6C2U411"/>
<reference evidence="8 9" key="1">
    <citation type="submission" date="2019-04" db="EMBL/GenBank/DDBJ databases">
        <authorList>
            <person name="Van Vliet M D."/>
        </authorList>
    </citation>
    <scope>NUCLEOTIDE SEQUENCE [LARGE SCALE GENOMIC DNA]</scope>
    <source>
        <strain evidence="8 9">F1</strain>
    </source>
</reference>
<dbReference type="Gene3D" id="3.40.50.300">
    <property type="entry name" value="P-loop containing nucleotide triphosphate hydrolases"/>
    <property type="match status" value="1"/>
</dbReference>
<feature type="region of interest" description="Disordered" evidence="6">
    <location>
        <begin position="1"/>
        <end position="24"/>
    </location>
</feature>
<dbReference type="InterPro" id="IPR002543">
    <property type="entry name" value="FtsK_dom"/>
</dbReference>
<sequence length="630" mass="69100">MPQAPAEPSKTKKRKPLTPKGTDAFSARAVRSFMSKIGEGLLSVAGYEVVEIDDEPIEIPVDPVEAAAEAERVRREEQLVAWRGEFEQALAKRRAKQETFTVEKATALERVRNNAQTVRQQLAEANNEPVPEQPIVQPEPIKIAEPVEHETHQAEPVSAETYNLPSPDLFDQPKDTNFIFIDPEELERQKQAVQDTLDNFAVDATVWDAVVGPRVTQLRLKPGLGVRVEAITSLSNNLALALAAESIRIQAPIPGKPYVGVEIPNGNSAPLNLGLMLRSEDWKKSKAAIPLMLGMELGGGLCITDLGAAPHMLIAGATGSGKSVCMNTILMCLASRFTPDELELILIDPKRVEFGAYEKLPHLVRPVITEAKLVVPALQWTVREMEERYKTMAAVGARNIAGYNAKMDELGLKRMPFLVVVIDELADIMLTTGADVETALARIAQLSRAVGIHTIIATQRPSVNVITGMIKANFPTRIAFKVSSQIDSRTILDGRGAETLRGKGDMLFSPPGIGVLQRVQGPWVDDKEIARVVGHCAEQREQRFKTSITDLSPCEGDEAYALRDAEEADPLLDQAIEIILRDQRASTSYLQRCLRIGYNRAANLVEEMEAKGIVGPQVGSTPREILIDSY</sequence>
<dbReference type="Gene3D" id="3.30.980.40">
    <property type="match status" value="1"/>
</dbReference>
<feature type="binding site" evidence="5">
    <location>
        <begin position="316"/>
        <end position="323"/>
    </location>
    <ligand>
        <name>ATP</name>
        <dbReference type="ChEBI" id="CHEBI:30616"/>
    </ligand>
</feature>
<protein>
    <submittedName>
        <fullName evidence="8">DNA translocase SftA</fullName>
    </submittedName>
</protein>
<dbReference type="SUPFAM" id="SSF46785">
    <property type="entry name" value="Winged helix' DNA-binding domain"/>
    <property type="match status" value="1"/>
</dbReference>
<dbReference type="PROSITE" id="PS50901">
    <property type="entry name" value="FTSK"/>
    <property type="match status" value="1"/>
</dbReference>
<dbReference type="SUPFAM" id="SSF52540">
    <property type="entry name" value="P-loop containing nucleoside triphosphate hydrolases"/>
    <property type="match status" value="1"/>
</dbReference>
<dbReference type="InterPro" id="IPR003593">
    <property type="entry name" value="AAA+_ATPase"/>
</dbReference>
<dbReference type="SMART" id="SM00843">
    <property type="entry name" value="Ftsk_gamma"/>
    <property type="match status" value="1"/>
</dbReference>
<name>A0A6C2U411_PONDE</name>
<dbReference type="InterPro" id="IPR050206">
    <property type="entry name" value="FtsK/SpoIIIE/SftA"/>
</dbReference>
<dbReference type="PANTHER" id="PTHR22683">
    <property type="entry name" value="SPORULATION PROTEIN RELATED"/>
    <property type="match status" value="1"/>
</dbReference>
<comment type="similarity">
    <text evidence="1">Belongs to the FtsK/SpoIIIE/SftA family.</text>
</comment>
<dbReference type="InterPro" id="IPR027417">
    <property type="entry name" value="P-loop_NTPase"/>
</dbReference>
<evidence type="ECO:0000256" key="6">
    <source>
        <dbReference type="SAM" id="MobiDB-lite"/>
    </source>
</evidence>
<dbReference type="GO" id="GO:0005524">
    <property type="term" value="F:ATP binding"/>
    <property type="evidence" value="ECO:0007669"/>
    <property type="project" value="UniProtKB-UniRule"/>
</dbReference>
<keyword evidence="3 5" id="KW-0067">ATP-binding</keyword>
<dbReference type="EMBL" id="CAAHFG010000002">
    <property type="protein sequence ID" value="VGO14690.1"/>
    <property type="molecule type" value="Genomic_DNA"/>
</dbReference>
<feature type="domain" description="FtsK" evidence="7">
    <location>
        <begin position="298"/>
        <end position="489"/>
    </location>
</feature>
<evidence type="ECO:0000256" key="5">
    <source>
        <dbReference type="PROSITE-ProRule" id="PRU00289"/>
    </source>
</evidence>
<dbReference type="InterPro" id="IPR041027">
    <property type="entry name" value="FtsK_alpha"/>
</dbReference>
<dbReference type="InterPro" id="IPR036390">
    <property type="entry name" value="WH_DNA-bd_sf"/>
</dbReference>
<dbReference type="Pfam" id="PF01580">
    <property type="entry name" value="FtsK_SpoIIIE"/>
    <property type="match status" value="1"/>
</dbReference>
<keyword evidence="2 5" id="KW-0547">Nucleotide-binding</keyword>
<evidence type="ECO:0000313" key="9">
    <source>
        <dbReference type="Proteomes" id="UP000366872"/>
    </source>
</evidence>
<dbReference type="GO" id="GO:0003677">
    <property type="term" value="F:DNA binding"/>
    <property type="evidence" value="ECO:0007669"/>
    <property type="project" value="UniProtKB-KW"/>
</dbReference>
<evidence type="ECO:0000313" key="8">
    <source>
        <dbReference type="EMBL" id="VGO14690.1"/>
    </source>
</evidence>
<accession>A0A6C2U411</accession>
<dbReference type="PANTHER" id="PTHR22683:SF41">
    <property type="entry name" value="DNA TRANSLOCASE FTSK"/>
    <property type="match status" value="1"/>
</dbReference>
<dbReference type="Proteomes" id="UP000366872">
    <property type="component" value="Unassembled WGS sequence"/>
</dbReference>
<dbReference type="InterPro" id="IPR036388">
    <property type="entry name" value="WH-like_DNA-bd_sf"/>
</dbReference>
<keyword evidence="9" id="KW-1185">Reference proteome</keyword>
<proteinExistence type="inferred from homology"/>
<evidence type="ECO:0000256" key="1">
    <source>
        <dbReference type="ARBA" id="ARBA00006474"/>
    </source>
</evidence>
<dbReference type="InterPro" id="IPR018541">
    <property type="entry name" value="Ftsk_gamma"/>
</dbReference>
<dbReference type="Pfam" id="PF09397">
    <property type="entry name" value="FtsK_gamma"/>
    <property type="match status" value="1"/>
</dbReference>
<evidence type="ECO:0000256" key="2">
    <source>
        <dbReference type="ARBA" id="ARBA00022741"/>
    </source>
</evidence>
<evidence type="ECO:0000256" key="4">
    <source>
        <dbReference type="ARBA" id="ARBA00023125"/>
    </source>
</evidence>
<evidence type="ECO:0000256" key="3">
    <source>
        <dbReference type="ARBA" id="ARBA00022840"/>
    </source>
</evidence>
<evidence type="ECO:0000259" key="7">
    <source>
        <dbReference type="PROSITE" id="PS50901"/>
    </source>
</evidence>